<proteinExistence type="inferred from homology"/>
<dbReference type="PANTHER" id="PTHR43046:SF16">
    <property type="entry name" value="ADP-RIBOSE PYROPHOSPHATASE YJHB-RELATED"/>
    <property type="match status" value="1"/>
</dbReference>
<gene>
    <name evidence="6" type="ORF">IFM12276_01440</name>
</gene>
<organism evidence="6 7">
    <name type="scientific">Nocardia sputorum</name>
    <dbReference type="NCBI Taxonomy" id="2984338"/>
    <lineage>
        <taxon>Bacteria</taxon>
        <taxon>Bacillati</taxon>
        <taxon>Actinomycetota</taxon>
        <taxon>Actinomycetes</taxon>
        <taxon>Mycobacteriales</taxon>
        <taxon>Nocardiaceae</taxon>
        <taxon>Nocardia</taxon>
    </lineage>
</organism>
<name>A0ABM8CR96_9NOCA</name>
<dbReference type="SUPFAM" id="SSF55811">
    <property type="entry name" value="Nudix"/>
    <property type="match status" value="1"/>
</dbReference>
<comment type="similarity">
    <text evidence="2 4">Belongs to the Nudix hydrolase family.</text>
</comment>
<dbReference type="InterPro" id="IPR015797">
    <property type="entry name" value="NUDIX_hydrolase-like_dom_sf"/>
</dbReference>
<sequence length="145" mass="16120">MVDRHLVDVHVLLLRGAEVLLSRRRSADEFDGLWHLPAGKLEAGESALAAAAREACEEVGVVIAPADLRHVHSAHVVDTGREARIGLFFETRRWSGEPVNREPGKSYELRWFPLADLPETLIPYPAAGIRGYLDGVTYSQRGWPD</sequence>
<comment type="cofactor">
    <cofactor evidence="1">
        <name>Mg(2+)</name>
        <dbReference type="ChEBI" id="CHEBI:18420"/>
    </cofactor>
</comment>
<keyword evidence="7" id="KW-1185">Reference proteome</keyword>
<protein>
    <recommendedName>
        <fullName evidence="5">Nudix hydrolase domain-containing protein</fullName>
    </recommendedName>
</protein>
<dbReference type="InterPro" id="IPR020476">
    <property type="entry name" value="Nudix_hydrolase"/>
</dbReference>
<evidence type="ECO:0000259" key="5">
    <source>
        <dbReference type="PROSITE" id="PS51462"/>
    </source>
</evidence>
<reference evidence="6 7" key="1">
    <citation type="submission" date="2022-11" db="EMBL/GenBank/DDBJ databases">
        <title>Genome Sequencing of Nocardia sp. ON39_IFM12276 and assembly.</title>
        <authorList>
            <person name="Shimojima M."/>
            <person name="Toyokawa M."/>
            <person name="Uesaka K."/>
        </authorList>
    </citation>
    <scope>NUCLEOTIDE SEQUENCE [LARGE SCALE GENOMIC DNA]</scope>
    <source>
        <strain evidence="6 7">IFM 12276</strain>
    </source>
</reference>
<evidence type="ECO:0000256" key="2">
    <source>
        <dbReference type="ARBA" id="ARBA00005582"/>
    </source>
</evidence>
<dbReference type="Proteomes" id="UP001317870">
    <property type="component" value="Chromosome"/>
</dbReference>
<dbReference type="PROSITE" id="PS51462">
    <property type="entry name" value="NUDIX"/>
    <property type="match status" value="1"/>
</dbReference>
<dbReference type="InterPro" id="IPR020084">
    <property type="entry name" value="NUDIX_hydrolase_CS"/>
</dbReference>
<accession>A0ABM8CR96</accession>
<dbReference type="Gene3D" id="3.90.79.10">
    <property type="entry name" value="Nucleoside Triphosphate Pyrophosphohydrolase"/>
    <property type="match status" value="1"/>
</dbReference>
<dbReference type="InterPro" id="IPR000086">
    <property type="entry name" value="NUDIX_hydrolase_dom"/>
</dbReference>
<dbReference type="PRINTS" id="PR00502">
    <property type="entry name" value="NUDIXFAMILY"/>
</dbReference>
<dbReference type="RefSeq" id="WP_281877050.1">
    <property type="nucleotide sequence ID" value="NZ_AP026976.1"/>
</dbReference>
<dbReference type="CDD" id="cd04683">
    <property type="entry name" value="NUDIX_Hydrolase"/>
    <property type="match status" value="1"/>
</dbReference>
<evidence type="ECO:0000256" key="4">
    <source>
        <dbReference type="RuleBase" id="RU003476"/>
    </source>
</evidence>
<keyword evidence="3 4" id="KW-0378">Hydrolase</keyword>
<evidence type="ECO:0000313" key="6">
    <source>
        <dbReference type="EMBL" id="BDT97115.1"/>
    </source>
</evidence>
<feature type="domain" description="Nudix hydrolase" evidence="5">
    <location>
        <begin position="4"/>
        <end position="137"/>
    </location>
</feature>
<dbReference type="EMBL" id="AP026978">
    <property type="protein sequence ID" value="BDT97115.1"/>
    <property type="molecule type" value="Genomic_DNA"/>
</dbReference>
<evidence type="ECO:0000256" key="1">
    <source>
        <dbReference type="ARBA" id="ARBA00001946"/>
    </source>
</evidence>
<evidence type="ECO:0000313" key="7">
    <source>
        <dbReference type="Proteomes" id="UP001317870"/>
    </source>
</evidence>
<dbReference type="PANTHER" id="PTHR43046">
    <property type="entry name" value="GDP-MANNOSE MANNOSYL HYDROLASE"/>
    <property type="match status" value="1"/>
</dbReference>
<dbReference type="Pfam" id="PF00293">
    <property type="entry name" value="NUDIX"/>
    <property type="match status" value="1"/>
</dbReference>
<dbReference type="PROSITE" id="PS00893">
    <property type="entry name" value="NUDIX_BOX"/>
    <property type="match status" value="1"/>
</dbReference>
<evidence type="ECO:0000256" key="3">
    <source>
        <dbReference type="ARBA" id="ARBA00022801"/>
    </source>
</evidence>